<dbReference type="SMART" id="SM00028">
    <property type="entry name" value="TPR"/>
    <property type="match status" value="6"/>
</dbReference>
<comment type="caution">
    <text evidence="4">The sequence shown here is derived from an EMBL/GenBank/DDBJ whole genome shotgun (WGS) entry which is preliminary data.</text>
</comment>
<sequence length="452" mass="49150">MRGLPTRRVAAAAASHSAKVTDLFPFVSTVPQTELKVLSCTELSYSSSSQALCLLSAAGQGATARPAAKHASSLGLQYKLGDPAQCAVSLVESCLWPQTPAWHQHFLLQRMSEALSNQPISTVMHFVARAHVARKLQKPEVALNDLLQARALDPADPLVASNLARLFEDKAAFHNAVQLYTSAIEAVPKEAALWMRRGYVQMKLNKHHLALQDFEHASQLEPSNAEAFASKAAALCALGELQEALLACDMALVQRPGYHKALEHRADVLIQLGRPEPALMLLDNALEDEGAPRGRLLLRRARVLLQLGKQQAGVRDAAAAAQASPRSVFILRGCSGVLERAHDFQGALQLLQQAQKLPGSPANLPDQMRRLTSRANSNVGPIAPGHWKVLSCKDPPSFPSLTRRLHMLSFKHEMSGRCWQGVTLKFGGRCWEAWRAGSLAFAVSSLLGRRAL</sequence>
<dbReference type="AlphaFoldDB" id="A0AAW1QX87"/>
<keyword evidence="5" id="KW-1185">Reference proteome</keyword>
<feature type="repeat" description="TPR" evidence="3">
    <location>
        <begin position="191"/>
        <end position="224"/>
    </location>
</feature>
<organism evidence="4 5">
    <name type="scientific">Apatococcus lobatus</name>
    <dbReference type="NCBI Taxonomy" id="904363"/>
    <lineage>
        <taxon>Eukaryota</taxon>
        <taxon>Viridiplantae</taxon>
        <taxon>Chlorophyta</taxon>
        <taxon>core chlorophytes</taxon>
        <taxon>Trebouxiophyceae</taxon>
        <taxon>Chlorellales</taxon>
        <taxon>Chlorellaceae</taxon>
        <taxon>Apatococcus</taxon>
    </lineage>
</organism>
<keyword evidence="2 3" id="KW-0802">TPR repeat</keyword>
<gene>
    <name evidence="4" type="ORF">WJX74_000200</name>
</gene>
<dbReference type="SUPFAM" id="SSF48452">
    <property type="entry name" value="TPR-like"/>
    <property type="match status" value="2"/>
</dbReference>
<dbReference type="PROSITE" id="PS50005">
    <property type="entry name" value="TPR"/>
    <property type="match status" value="1"/>
</dbReference>
<reference evidence="4 5" key="1">
    <citation type="journal article" date="2024" name="Nat. Commun.">
        <title>Phylogenomics reveals the evolutionary origins of lichenization in chlorophyte algae.</title>
        <authorList>
            <person name="Puginier C."/>
            <person name="Libourel C."/>
            <person name="Otte J."/>
            <person name="Skaloud P."/>
            <person name="Haon M."/>
            <person name="Grisel S."/>
            <person name="Petersen M."/>
            <person name="Berrin J.G."/>
            <person name="Delaux P.M."/>
            <person name="Dal Grande F."/>
            <person name="Keller J."/>
        </authorList>
    </citation>
    <scope>NUCLEOTIDE SEQUENCE [LARGE SCALE GENOMIC DNA]</scope>
    <source>
        <strain evidence="4 5">SAG 2145</strain>
    </source>
</reference>
<dbReference type="PANTHER" id="PTHR44858">
    <property type="entry name" value="TETRATRICOPEPTIDE REPEAT PROTEIN 6"/>
    <property type="match status" value="1"/>
</dbReference>
<dbReference type="EMBL" id="JALJOS010000022">
    <property type="protein sequence ID" value="KAK9825938.1"/>
    <property type="molecule type" value="Genomic_DNA"/>
</dbReference>
<dbReference type="InterPro" id="IPR050498">
    <property type="entry name" value="Ycf3"/>
</dbReference>
<accession>A0AAW1QX87</accession>
<evidence type="ECO:0000313" key="5">
    <source>
        <dbReference type="Proteomes" id="UP001438707"/>
    </source>
</evidence>
<dbReference type="Gene3D" id="1.25.40.10">
    <property type="entry name" value="Tetratricopeptide repeat domain"/>
    <property type="match status" value="1"/>
</dbReference>
<dbReference type="PANTHER" id="PTHR44858:SF1">
    <property type="entry name" value="UDP-N-ACETYLGLUCOSAMINE--PEPTIDE N-ACETYLGLUCOSAMINYLTRANSFERASE SPINDLY-RELATED"/>
    <property type="match status" value="1"/>
</dbReference>
<dbReference type="InterPro" id="IPR011990">
    <property type="entry name" value="TPR-like_helical_dom_sf"/>
</dbReference>
<dbReference type="Proteomes" id="UP001438707">
    <property type="component" value="Unassembled WGS sequence"/>
</dbReference>
<proteinExistence type="predicted"/>
<protein>
    <submittedName>
        <fullName evidence="4">Uncharacterized protein</fullName>
    </submittedName>
</protein>
<name>A0AAW1QX87_9CHLO</name>
<dbReference type="InterPro" id="IPR019734">
    <property type="entry name" value="TPR_rpt"/>
</dbReference>
<evidence type="ECO:0000256" key="2">
    <source>
        <dbReference type="ARBA" id="ARBA00022803"/>
    </source>
</evidence>
<evidence type="ECO:0000256" key="1">
    <source>
        <dbReference type="ARBA" id="ARBA00022737"/>
    </source>
</evidence>
<keyword evidence="1" id="KW-0677">Repeat</keyword>
<evidence type="ECO:0000313" key="4">
    <source>
        <dbReference type="EMBL" id="KAK9825938.1"/>
    </source>
</evidence>
<dbReference type="Pfam" id="PF13432">
    <property type="entry name" value="TPR_16"/>
    <property type="match status" value="2"/>
</dbReference>
<evidence type="ECO:0000256" key="3">
    <source>
        <dbReference type="PROSITE-ProRule" id="PRU00339"/>
    </source>
</evidence>